<dbReference type="EMBL" id="KN716533">
    <property type="protein sequence ID" value="KJH43703.1"/>
    <property type="molecule type" value="Genomic_DNA"/>
</dbReference>
<feature type="domain" description="Piwi" evidence="1">
    <location>
        <begin position="482"/>
        <end position="746"/>
    </location>
</feature>
<name>A0A0D8XGI9_DICVI</name>
<dbReference type="GO" id="GO:0003676">
    <property type="term" value="F:nucleic acid binding"/>
    <property type="evidence" value="ECO:0007669"/>
    <property type="project" value="InterPro"/>
</dbReference>
<dbReference type="Gene3D" id="3.40.50.2300">
    <property type="match status" value="1"/>
</dbReference>
<dbReference type="OrthoDB" id="10252740at2759"/>
<dbReference type="PROSITE" id="PS50822">
    <property type="entry name" value="PIWI"/>
    <property type="match status" value="1"/>
</dbReference>
<dbReference type="STRING" id="29172.A0A0D8XGI9"/>
<dbReference type="Pfam" id="PF02171">
    <property type="entry name" value="Piwi"/>
    <property type="match status" value="1"/>
</dbReference>
<reference evidence="2 3" key="1">
    <citation type="submission" date="2013-11" db="EMBL/GenBank/DDBJ databases">
        <title>Draft genome of the bovine lungworm Dictyocaulus viviparus.</title>
        <authorList>
            <person name="Mitreva M."/>
        </authorList>
    </citation>
    <scope>NUCLEOTIDE SEQUENCE [LARGE SCALE GENOMIC DNA]</scope>
    <source>
        <strain evidence="2 3">HannoverDv2000</strain>
    </source>
</reference>
<keyword evidence="3" id="KW-1185">Reference proteome</keyword>
<gene>
    <name evidence="2" type="ORF">DICVIV_10282</name>
</gene>
<organism evidence="2 3">
    <name type="scientific">Dictyocaulus viviparus</name>
    <name type="common">Bovine lungworm</name>
    <dbReference type="NCBI Taxonomy" id="29172"/>
    <lineage>
        <taxon>Eukaryota</taxon>
        <taxon>Metazoa</taxon>
        <taxon>Ecdysozoa</taxon>
        <taxon>Nematoda</taxon>
        <taxon>Chromadorea</taxon>
        <taxon>Rhabditida</taxon>
        <taxon>Rhabditina</taxon>
        <taxon>Rhabditomorpha</taxon>
        <taxon>Strongyloidea</taxon>
        <taxon>Metastrongylidae</taxon>
        <taxon>Dictyocaulus</taxon>
    </lineage>
</organism>
<protein>
    <submittedName>
        <fullName evidence="2">Piwi domain protein</fullName>
    </submittedName>
</protein>
<dbReference type="InterPro" id="IPR012337">
    <property type="entry name" value="RNaseH-like_sf"/>
</dbReference>
<evidence type="ECO:0000313" key="2">
    <source>
        <dbReference type="EMBL" id="KJH43703.1"/>
    </source>
</evidence>
<sequence>MASSNGLSKIDTALCFCSIPFPRTEMNLRVSIRIKYISRFNFDLNAVEDDVKILSRGIIKSIIHQRLQYHPADNDEEWEFINNWTVHSGSIYYIPRADNDPKVFIDAGVRAWLGVYASAKVLQDRNPALALGLVNRLFYEMNMSLVEFYCEVIGELGLYRRGDSNFKNILRNKGMNQWQRNKANKLLNGTRLKTTEILVSDRKSCYRFAERRATFVELCNCSAMSAKMPQCCNRHRQYTMAEIYNMLGKRLEFPWLPVCRVKTGNKLHVAPLEVLHLHDKPQRYSKMLSENMRMEFIKKVCREPHLHKQLIENIFRMMEFDSAGVVNFLNGFRVGVVPRMIQCSGTVLDSPIAIDKERNEVPMTDQRAIKKKELNGTRFFDDLVKKCRERGLRMADEPLRVYNNVSAENFEKCVEDSVIRFNQLEGEPRVREGAKKILLVLIINDRAMCVDDCATGQDLYGFIKIESVTTAVVWPVKTIYYNIALKINAKLGGVNQAVVFDYESRSAECPAEDAVIYVGIDVTHPTNDNDYDISIACMVANIDLAATRYKSKIFAQMRKRETVESFDVQFRQLMLSFKEHSRVWPRHVIILRDGVSDSEMVRTASIELSWIRKSWEFLTGNNPETIPTYTYIVIQKRHITRFYQPTQDKDGHETYVNVPSGTVIDEVVVSPNFFDFYLASQIGAIGTTRPAHYTVVFDEWGLSADNIYEICYRLCFLYARCRIPVSLPCPVYYSHRVCEKAKEVYKTLYSRNAFDGIVGDELRKIEIEKQLSVPDHYPGMHFV</sequence>
<dbReference type="SUPFAM" id="SSF101690">
    <property type="entry name" value="PAZ domain"/>
    <property type="match status" value="1"/>
</dbReference>
<dbReference type="InterPro" id="IPR003165">
    <property type="entry name" value="Piwi"/>
</dbReference>
<dbReference type="SUPFAM" id="SSF53098">
    <property type="entry name" value="Ribonuclease H-like"/>
    <property type="match status" value="1"/>
</dbReference>
<proteinExistence type="predicted"/>
<dbReference type="Gene3D" id="2.170.260.10">
    <property type="entry name" value="paz domain"/>
    <property type="match status" value="1"/>
</dbReference>
<dbReference type="Proteomes" id="UP000053766">
    <property type="component" value="Unassembled WGS sequence"/>
</dbReference>
<dbReference type="PANTHER" id="PTHR22891">
    <property type="entry name" value="EUKARYOTIC TRANSLATION INITIATION FACTOR 2C"/>
    <property type="match status" value="1"/>
</dbReference>
<dbReference type="SMART" id="SM00950">
    <property type="entry name" value="Piwi"/>
    <property type="match status" value="1"/>
</dbReference>
<accession>A0A0D8XGI9</accession>
<dbReference type="Gene3D" id="3.30.420.10">
    <property type="entry name" value="Ribonuclease H-like superfamily/Ribonuclease H"/>
    <property type="match status" value="1"/>
</dbReference>
<dbReference type="AlphaFoldDB" id="A0A0D8XGI9"/>
<evidence type="ECO:0000259" key="1">
    <source>
        <dbReference type="PROSITE" id="PS50822"/>
    </source>
</evidence>
<reference evidence="3" key="2">
    <citation type="journal article" date="2016" name="Sci. Rep.">
        <title>Dictyocaulus viviparus genome, variome and transcriptome elucidate lungworm biology and support future intervention.</title>
        <authorList>
            <person name="McNulty S.N."/>
            <person name="Strube C."/>
            <person name="Rosa B.A."/>
            <person name="Martin J.C."/>
            <person name="Tyagi R."/>
            <person name="Choi Y.J."/>
            <person name="Wang Q."/>
            <person name="Hallsworth Pepin K."/>
            <person name="Zhang X."/>
            <person name="Ozersky P."/>
            <person name="Wilson R.K."/>
            <person name="Sternberg P.W."/>
            <person name="Gasser R.B."/>
            <person name="Mitreva M."/>
        </authorList>
    </citation>
    <scope>NUCLEOTIDE SEQUENCE [LARGE SCALE GENOMIC DNA]</scope>
    <source>
        <strain evidence="3">HannoverDv2000</strain>
    </source>
</reference>
<dbReference type="InterPro" id="IPR036397">
    <property type="entry name" value="RNaseH_sf"/>
</dbReference>
<evidence type="ECO:0000313" key="3">
    <source>
        <dbReference type="Proteomes" id="UP000053766"/>
    </source>
</evidence>
<dbReference type="InterPro" id="IPR036085">
    <property type="entry name" value="PAZ_dom_sf"/>
</dbReference>